<keyword evidence="2" id="KW-1185">Reference proteome</keyword>
<gene>
    <name evidence="1" type="ORF">F5876DRAFT_73906</name>
</gene>
<name>A0ACC1U9G0_9AGAR</name>
<organism evidence="1 2">
    <name type="scientific">Lentinula aff. lateritia</name>
    <dbReference type="NCBI Taxonomy" id="2804960"/>
    <lineage>
        <taxon>Eukaryota</taxon>
        <taxon>Fungi</taxon>
        <taxon>Dikarya</taxon>
        <taxon>Basidiomycota</taxon>
        <taxon>Agaricomycotina</taxon>
        <taxon>Agaricomycetes</taxon>
        <taxon>Agaricomycetidae</taxon>
        <taxon>Agaricales</taxon>
        <taxon>Marasmiineae</taxon>
        <taxon>Omphalotaceae</taxon>
        <taxon>Lentinula</taxon>
    </lineage>
</organism>
<comment type="caution">
    <text evidence="1">The sequence shown here is derived from an EMBL/GenBank/DDBJ whole genome shotgun (WGS) entry which is preliminary data.</text>
</comment>
<evidence type="ECO:0000313" key="2">
    <source>
        <dbReference type="Proteomes" id="UP001163835"/>
    </source>
</evidence>
<accession>A0ACC1U9G0</accession>
<sequence length="440" mass="49512">MDHPQTHTPYVESSSNNVQQADVDWSGGNESFFNADYRSTTRTVDSTDDDGWGLLERWFDEPLANQSQGIIQHVSHTSPPSVQGWNPYATSTPPDFQAYLTSSSPTNPPSSVYTSPSSFSTSTAPFDTPPSVSTSMLPLLWSEGNGNFDQGNTFGAVPHQPPFHSSSPESLQQERGAAVRSFGPSATSDVGHSGQQLPKTYPGYQSQVPWSDIVSEGHAQQFQSDFRFLSRTSNHQGVHADTQSYQKAPAAQVTSDRRRSQKRVRSDDDEDEDEDSVRPSGKRSRRSGRNRDQDEVSTDPDTAGSEICHIIHEDGRFCGYLFSADGSDRSKHLQDHVEAQIDARVLQFSADEKLIKARIHLQCRWHENQPSRCKPYFTGDRSLCRHYDRHLPPQERCPYCNKAFSKARIDCLNIHKRECYSTKVEQEKVAEYRKEEQTSE</sequence>
<dbReference type="Proteomes" id="UP001163835">
    <property type="component" value="Unassembled WGS sequence"/>
</dbReference>
<evidence type="ECO:0000313" key="1">
    <source>
        <dbReference type="EMBL" id="KAJ3813448.1"/>
    </source>
</evidence>
<proteinExistence type="predicted"/>
<reference evidence="1" key="1">
    <citation type="submission" date="2022-09" db="EMBL/GenBank/DDBJ databases">
        <title>A Global Phylogenomic Analysis of the Shiitake Genus Lentinula.</title>
        <authorList>
            <consortium name="DOE Joint Genome Institute"/>
            <person name="Sierra-Patev S."/>
            <person name="Min B."/>
            <person name="Naranjo-Ortiz M."/>
            <person name="Looney B."/>
            <person name="Konkel Z."/>
            <person name="Slot J.C."/>
            <person name="Sakamoto Y."/>
            <person name="Steenwyk J.L."/>
            <person name="Rokas A."/>
            <person name="Carro J."/>
            <person name="Camarero S."/>
            <person name="Ferreira P."/>
            <person name="Molpeceres G."/>
            <person name="Ruiz-Duenas F.J."/>
            <person name="Serrano A."/>
            <person name="Henrissat B."/>
            <person name="Drula E."/>
            <person name="Hughes K.W."/>
            <person name="Mata J.L."/>
            <person name="Ishikawa N.K."/>
            <person name="Vargas-Isla R."/>
            <person name="Ushijima S."/>
            <person name="Smith C.A."/>
            <person name="Ahrendt S."/>
            <person name="Andreopoulos W."/>
            <person name="He G."/>
            <person name="Labutti K."/>
            <person name="Lipzen A."/>
            <person name="Ng V."/>
            <person name="Riley R."/>
            <person name="Sandor L."/>
            <person name="Barry K."/>
            <person name="Martinez A.T."/>
            <person name="Xiao Y."/>
            <person name="Gibbons J.G."/>
            <person name="Terashima K."/>
            <person name="Grigoriev I.V."/>
            <person name="Hibbett D.S."/>
        </authorList>
    </citation>
    <scope>NUCLEOTIDE SEQUENCE</scope>
    <source>
        <strain evidence="1">TMI1499</strain>
    </source>
</reference>
<dbReference type="EMBL" id="MU794993">
    <property type="protein sequence ID" value="KAJ3813448.1"/>
    <property type="molecule type" value="Genomic_DNA"/>
</dbReference>
<protein>
    <submittedName>
        <fullName evidence="1">Uncharacterized protein</fullName>
    </submittedName>
</protein>